<dbReference type="AlphaFoldDB" id="A0A813GGL0"/>
<evidence type="ECO:0000313" key="2">
    <source>
        <dbReference type="Proteomes" id="UP000626109"/>
    </source>
</evidence>
<organism evidence="1 2">
    <name type="scientific">Polarella glacialis</name>
    <name type="common">Dinoflagellate</name>
    <dbReference type="NCBI Taxonomy" id="89957"/>
    <lineage>
        <taxon>Eukaryota</taxon>
        <taxon>Sar</taxon>
        <taxon>Alveolata</taxon>
        <taxon>Dinophyceae</taxon>
        <taxon>Suessiales</taxon>
        <taxon>Suessiaceae</taxon>
        <taxon>Polarella</taxon>
    </lineage>
</organism>
<reference evidence="1" key="1">
    <citation type="submission" date="2021-02" db="EMBL/GenBank/DDBJ databases">
        <authorList>
            <person name="Dougan E. K."/>
            <person name="Rhodes N."/>
            <person name="Thang M."/>
            <person name="Chan C."/>
        </authorList>
    </citation>
    <scope>NUCLEOTIDE SEQUENCE</scope>
</reference>
<protein>
    <submittedName>
        <fullName evidence="1">Uncharacterized protein</fullName>
    </submittedName>
</protein>
<comment type="caution">
    <text evidence="1">The sequence shown here is derived from an EMBL/GenBank/DDBJ whole genome shotgun (WGS) entry which is preliminary data.</text>
</comment>
<name>A0A813GGL0_POLGL</name>
<accession>A0A813GGL0</accession>
<dbReference type="EMBL" id="CAJNNW010000295">
    <property type="protein sequence ID" value="CAE8626079.1"/>
    <property type="molecule type" value="Genomic_DNA"/>
</dbReference>
<evidence type="ECO:0000313" key="1">
    <source>
        <dbReference type="EMBL" id="CAE8626079.1"/>
    </source>
</evidence>
<sequence length="175" mass="19004">MFSRTMPVASSVEWDSWPPRPKQLTLLLAAGLVLSVLQSPFSAQLLCHEELLSDVALLELPRELQDMPTAEQFPGVATSLDNLSYSYFVEDLDASNSADLGFQSPVSRAPLSVAFSPKLEQAEESDEDTCASLSSMEAAENRDTVSMVTLFVAGAMTKLLSRFLASEQLIWVAAA</sequence>
<gene>
    <name evidence="1" type="ORF">PGLA2088_LOCUS452</name>
</gene>
<proteinExistence type="predicted"/>
<dbReference type="Proteomes" id="UP000626109">
    <property type="component" value="Unassembled WGS sequence"/>
</dbReference>